<reference evidence="1 4" key="2">
    <citation type="submission" date="2021-08" db="EMBL/GenBank/DDBJ databases">
        <title>Complete genome sequence of the strain Aneurinibacillus thermoaerophilus CCM 8960.</title>
        <authorList>
            <person name="Musilova J."/>
            <person name="Kourilova X."/>
            <person name="Pernicova I."/>
            <person name="Bezdicek M."/>
            <person name="Lengerova M."/>
            <person name="Obruca S."/>
            <person name="Sedlar K."/>
        </authorList>
    </citation>
    <scope>NUCLEOTIDE SEQUENCE [LARGE SCALE GENOMIC DNA]</scope>
    <source>
        <strain evidence="1 4">CCM 8960</strain>
    </source>
</reference>
<protein>
    <submittedName>
        <fullName evidence="2">Uncharacterized protein</fullName>
    </submittedName>
</protein>
<organism evidence="2 3">
    <name type="scientific">Aneurinibacillus thermoaerophilus</name>
    <dbReference type="NCBI Taxonomy" id="143495"/>
    <lineage>
        <taxon>Bacteria</taxon>
        <taxon>Bacillati</taxon>
        <taxon>Bacillota</taxon>
        <taxon>Bacilli</taxon>
        <taxon>Bacillales</taxon>
        <taxon>Paenibacillaceae</taxon>
        <taxon>Aneurinibacillus group</taxon>
        <taxon>Aneurinibacillus</taxon>
    </lineage>
</organism>
<name>A0A1G8DHX6_ANETH</name>
<dbReference type="RefSeq" id="WP_057900071.1">
    <property type="nucleotide sequence ID" value="NZ_CP080764.1"/>
</dbReference>
<keyword evidence="4" id="KW-1185">Reference proteome</keyword>
<dbReference type="EMBL" id="CP080764">
    <property type="protein sequence ID" value="QYY43071.1"/>
    <property type="molecule type" value="Genomic_DNA"/>
</dbReference>
<evidence type="ECO:0000313" key="3">
    <source>
        <dbReference type="Proteomes" id="UP000198956"/>
    </source>
</evidence>
<dbReference type="OrthoDB" id="2929531at2"/>
<gene>
    <name evidence="1" type="ORF">K3F53_01790</name>
    <name evidence="2" type="ORF">SAMN04489735_103319</name>
</gene>
<accession>A0A1G8DHX6</accession>
<reference evidence="2 3" key="1">
    <citation type="submission" date="2016-10" db="EMBL/GenBank/DDBJ databases">
        <authorList>
            <person name="de Groot N.N."/>
        </authorList>
    </citation>
    <scope>NUCLEOTIDE SEQUENCE [LARGE SCALE GENOMIC DNA]</scope>
    <source>
        <strain evidence="2 3">L 420-91</strain>
    </source>
</reference>
<evidence type="ECO:0000313" key="1">
    <source>
        <dbReference type="EMBL" id="QYY43071.1"/>
    </source>
</evidence>
<dbReference type="EMBL" id="FNDE01000033">
    <property type="protein sequence ID" value="SDH57059.1"/>
    <property type="molecule type" value="Genomic_DNA"/>
</dbReference>
<dbReference type="Proteomes" id="UP000826616">
    <property type="component" value="Chromosome"/>
</dbReference>
<dbReference type="Proteomes" id="UP000198956">
    <property type="component" value="Unassembled WGS sequence"/>
</dbReference>
<proteinExistence type="predicted"/>
<evidence type="ECO:0000313" key="2">
    <source>
        <dbReference type="EMBL" id="SDH57059.1"/>
    </source>
</evidence>
<evidence type="ECO:0000313" key="4">
    <source>
        <dbReference type="Proteomes" id="UP000826616"/>
    </source>
</evidence>
<sequence>MSNLSCKFDGREFASLEKMVEILLHEASEQMALIDGGKKKNSHQERAYAKWRLVHLQHCFGEYVPEQYRSTYNSLWSQLYRLEHQSNYRHPYIVYLLEKALAQEHSHIE</sequence>
<dbReference type="AlphaFoldDB" id="A0A1G8DHX6"/>
<dbReference type="GeneID" id="97140091"/>